<evidence type="ECO:0000256" key="4">
    <source>
        <dbReference type="ARBA" id="ARBA00023136"/>
    </source>
</evidence>
<protein>
    <recommendedName>
        <fullName evidence="6">O-antigen ligase-related domain-containing protein</fullName>
    </recommendedName>
</protein>
<evidence type="ECO:0000256" key="1">
    <source>
        <dbReference type="ARBA" id="ARBA00004141"/>
    </source>
</evidence>
<feature type="transmembrane region" description="Helical" evidence="5">
    <location>
        <begin position="12"/>
        <end position="31"/>
    </location>
</feature>
<evidence type="ECO:0000256" key="5">
    <source>
        <dbReference type="SAM" id="Phobius"/>
    </source>
</evidence>
<feature type="transmembrane region" description="Helical" evidence="5">
    <location>
        <begin position="242"/>
        <end position="265"/>
    </location>
</feature>
<feature type="domain" description="O-antigen ligase-related" evidence="6">
    <location>
        <begin position="206"/>
        <end position="373"/>
    </location>
</feature>
<dbReference type="InterPro" id="IPR007016">
    <property type="entry name" value="O-antigen_ligase-rel_domated"/>
</dbReference>
<feature type="transmembrane region" description="Helical" evidence="5">
    <location>
        <begin position="37"/>
        <end position="56"/>
    </location>
</feature>
<evidence type="ECO:0000256" key="2">
    <source>
        <dbReference type="ARBA" id="ARBA00022692"/>
    </source>
</evidence>
<proteinExistence type="predicted"/>
<evidence type="ECO:0000256" key="3">
    <source>
        <dbReference type="ARBA" id="ARBA00022989"/>
    </source>
</evidence>
<feature type="transmembrane region" description="Helical" evidence="5">
    <location>
        <begin position="397"/>
        <end position="415"/>
    </location>
</feature>
<dbReference type="PANTHER" id="PTHR37422:SF13">
    <property type="entry name" value="LIPOPOLYSACCHARIDE BIOSYNTHESIS PROTEIN PA4999-RELATED"/>
    <property type="match status" value="1"/>
</dbReference>
<accession>A0A381T6B8</accession>
<organism evidence="7">
    <name type="scientific">marine metagenome</name>
    <dbReference type="NCBI Taxonomy" id="408172"/>
    <lineage>
        <taxon>unclassified sequences</taxon>
        <taxon>metagenomes</taxon>
        <taxon>ecological metagenomes</taxon>
    </lineage>
</organism>
<keyword evidence="3 5" id="KW-1133">Transmembrane helix</keyword>
<comment type="subcellular location">
    <subcellularLocation>
        <location evidence="1">Membrane</location>
        <topology evidence="1">Multi-pass membrane protein</topology>
    </subcellularLocation>
</comment>
<feature type="transmembrane region" description="Helical" evidence="5">
    <location>
        <begin position="366"/>
        <end position="385"/>
    </location>
</feature>
<dbReference type="Pfam" id="PF04932">
    <property type="entry name" value="Wzy_C"/>
    <property type="match status" value="1"/>
</dbReference>
<feature type="transmembrane region" description="Helical" evidence="5">
    <location>
        <begin position="200"/>
        <end position="230"/>
    </location>
</feature>
<keyword evidence="4 5" id="KW-0472">Membrane</keyword>
<evidence type="ECO:0000313" key="7">
    <source>
        <dbReference type="EMBL" id="SVA11274.1"/>
    </source>
</evidence>
<reference evidence="7" key="1">
    <citation type="submission" date="2018-05" db="EMBL/GenBank/DDBJ databases">
        <authorList>
            <person name="Lanie J.A."/>
            <person name="Ng W.-L."/>
            <person name="Kazmierczak K.M."/>
            <person name="Andrzejewski T.M."/>
            <person name="Davidsen T.M."/>
            <person name="Wayne K.J."/>
            <person name="Tettelin H."/>
            <person name="Glass J.I."/>
            <person name="Rusch D."/>
            <person name="Podicherti R."/>
            <person name="Tsui H.-C.T."/>
            <person name="Winkler M.E."/>
        </authorList>
    </citation>
    <scope>NUCLEOTIDE SEQUENCE</scope>
</reference>
<feature type="transmembrane region" description="Helical" evidence="5">
    <location>
        <begin position="94"/>
        <end position="111"/>
    </location>
</feature>
<dbReference type="EMBL" id="UINC01004036">
    <property type="protein sequence ID" value="SVA11274.1"/>
    <property type="molecule type" value="Genomic_DNA"/>
</dbReference>
<sequence length="437" mass="47518">MTETQPARVDRAAIALLLAYICLLPVSWSGLPFNIQWVDVLFPALLLCTIATRPSFQLARFDVVVLVYLASSLLSLLGTTGLQQGLVQFAKQGYLALLYAVMVMLTAKSVSLERMSRWMAGVAAVVATICVLAVAVYYVSGMAVPLLGVVMPLPYIGQFYRLYGAFPSPEYLVNFLAFATPLGILQLLRPGAVAVSHRRYWGIGLAMIIIAAIFTAGHGIVGLVAAATFSLARAWNNRHPRLIAGAVIGTVALFIVVNMLLVVAVRDLQVATSHDMTLESPAYPYAFHDEKVGAPQISLELTYNLMGYWVLKEIAWDAFLQKPLRGIGLGSFHDETRRAASEGRIPPEYREHDPHSTWLGRMAETGIIGTVALVMLWFVMLRLAYGMVVAGGPQADIALALAVGLIAVLVNSPNVDVMNFRFIWLAFGALRGASIRV</sequence>
<dbReference type="AlphaFoldDB" id="A0A381T6B8"/>
<keyword evidence="2 5" id="KW-0812">Transmembrane</keyword>
<gene>
    <name evidence="7" type="ORF">METZ01_LOCUS64128</name>
</gene>
<evidence type="ECO:0000259" key="6">
    <source>
        <dbReference type="Pfam" id="PF04932"/>
    </source>
</evidence>
<dbReference type="InterPro" id="IPR051533">
    <property type="entry name" value="WaaL-like"/>
</dbReference>
<dbReference type="GO" id="GO:0016020">
    <property type="term" value="C:membrane"/>
    <property type="evidence" value="ECO:0007669"/>
    <property type="project" value="UniProtKB-SubCell"/>
</dbReference>
<name>A0A381T6B8_9ZZZZ</name>
<feature type="transmembrane region" description="Helical" evidence="5">
    <location>
        <begin position="118"/>
        <end position="151"/>
    </location>
</feature>
<feature type="transmembrane region" description="Helical" evidence="5">
    <location>
        <begin position="63"/>
        <end position="82"/>
    </location>
</feature>
<dbReference type="PANTHER" id="PTHR37422">
    <property type="entry name" value="TEICHURONIC ACID BIOSYNTHESIS PROTEIN TUAE"/>
    <property type="match status" value="1"/>
</dbReference>
<feature type="transmembrane region" description="Helical" evidence="5">
    <location>
        <begin position="171"/>
        <end position="188"/>
    </location>
</feature>